<evidence type="ECO:0000313" key="3">
    <source>
        <dbReference type="Proteomes" id="UP000231742"/>
    </source>
</evidence>
<organism evidence="2 3">
    <name type="scientific">Salinibacterium amurskyense</name>
    <dbReference type="NCBI Taxonomy" id="205941"/>
    <lineage>
        <taxon>Bacteria</taxon>
        <taxon>Bacillati</taxon>
        <taxon>Actinomycetota</taxon>
        <taxon>Actinomycetes</taxon>
        <taxon>Micrococcales</taxon>
        <taxon>Microbacteriaceae</taxon>
        <taxon>Salinibacterium</taxon>
    </lineage>
</organism>
<gene>
    <name evidence="2" type="ORF">CLV85_0157</name>
</gene>
<keyword evidence="3" id="KW-1185">Reference proteome</keyword>
<evidence type="ECO:0008006" key="4">
    <source>
        <dbReference type="Google" id="ProtNLM"/>
    </source>
</evidence>
<feature type="compositionally biased region" description="Low complexity" evidence="1">
    <location>
        <begin position="76"/>
        <end position="101"/>
    </location>
</feature>
<evidence type="ECO:0000313" key="2">
    <source>
        <dbReference type="EMBL" id="PJJ80990.1"/>
    </source>
</evidence>
<dbReference type="EMBL" id="PGFH01000001">
    <property type="protein sequence ID" value="PJJ80990.1"/>
    <property type="molecule type" value="Genomic_DNA"/>
</dbReference>
<dbReference type="AlphaFoldDB" id="A0A2M9D5T4"/>
<proteinExistence type="predicted"/>
<name>A0A2M9D5T4_9MICO</name>
<sequence>MKGKILLVVGLGIGYVLGTRAGREKYEKIKATANKLWNDPRIAEQRHNAEDFVKDKAPDVAEFLADGAKKVVKQVASSKSNSNNSSSSTTASKSSTSSSSSSKKKPAAKKSSSSASTTKSTNSK</sequence>
<protein>
    <recommendedName>
        <fullName evidence="4">YtxH-like protein</fullName>
    </recommendedName>
</protein>
<dbReference type="Proteomes" id="UP000231742">
    <property type="component" value="Unassembled WGS sequence"/>
</dbReference>
<dbReference type="OrthoDB" id="5125216at2"/>
<reference evidence="2 3" key="1">
    <citation type="submission" date="2017-11" db="EMBL/GenBank/DDBJ databases">
        <title>Genomic Encyclopedia of Archaeal and Bacterial Type Strains, Phase II (KMG-II): From Individual Species to Whole Genera.</title>
        <authorList>
            <person name="Goeker M."/>
        </authorList>
    </citation>
    <scope>NUCLEOTIDE SEQUENCE [LARGE SCALE GENOMIC DNA]</scope>
    <source>
        <strain evidence="2 3">DSM 16400</strain>
    </source>
</reference>
<feature type="compositionally biased region" description="Low complexity" evidence="1">
    <location>
        <begin position="109"/>
        <end position="124"/>
    </location>
</feature>
<evidence type="ECO:0000256" key="1">
    <source>
        <dbReference type="SAM" id="MobiDB-lite"/>
    </source>
</evidence>
<accession>A0A2M9D5T4</accession>
<comment type="caution">
    <text evidence="2">The sequence shown here is derived from an EMBL/GenBank/DDBJ whole genome shotgun (WGS) entry which is preliminary data.</text>
</comment>
<dbReference type="RefSeq" id="WP_100389212.1">
    <property type="nucleotide sequence ID" value="NZ_BMZU01000001.1"/>
</dbReference>
<feature type="region of interest" description="Disordered" evidence="1">
    <location>
        <begin position="74"/>
        <end position="124"/>
    </location>
</feature>